<feature type="transmembrane region" description="Helical" evidence="1">
    <location>
        <begin position="168"/>
        <end position="192"/>
    </location>
</feature>
<feature type="transmembrane region" description="Helical" evidence="1">
    <location>
        <begin position="130"/>
        <end position="148"/>
    </location>
</feature>
<accession>A0AAW6TEB7</accession>
<evidence type="ECO:0000256" key="1">
    <source>
        <dbReference type="SAM" id="Phobius"/>
    </source>
</evidence>
<keyword evidence="3" id="KW-1185">Reference proteome</keyword>
<evidence type="ECO:0000313" key="2">
    <source>
        <dbReference type="EMBL" id="MDI2099765.1"/>
    </source>
</evidence>
<dbReference type="AlphaFoldDB" id="A0AAW6TEB7"/>
<feature type="transmembrane region" description="Helical" evidence="1">
    <location>
        <begin position="65"/>
        <end position="90"/>
    </location>
</feature>
<proteinExistence type="predicted"/>
<gene>
    <name evidence="2" type="ORF">QF206_12400</name>
</gene>
<organism evidence="2 3">
    <name type="scientific">Ruicaihuangia caeni</name>
    <dbReference type="NCBI Taxonomy" id="3042517"/>
    <lineage>
        <taxon>Bacteria</taxon>
        <taxon>Bacillati</taxon>
        <taxon>Actinomycetota</taxon>
        <taxon>Actinomycetes</taxon>
        <taxon>Micrococcales</taxon>
        <taxon>Microbacteriaceae</taxon>
        <taxon>Ruicaihuangia</taxon>
    </lineage>
</organism>
<reference evidence="2 3" key="1">
    <citation type="submission" date="2023-04" db="EMBL/GenBank/DDBJ databases">
        <title>Klugiella caeni sp. nov. isolated from the sludge of biochemical tank.</title>
        <authorList>
            <person name="Geng K."/>
        </authorList>
    </citation>
    <scope>NUCLEOTIDE SEQUENCE [LARGE SCALE GENOMIC DNA]</scope>
    <source>
        <strain evidence="2 3">YN-L-19</strain>
    </source>
</reference>
<dbReference type="Proteomes" id="UP001321506">
    <property type="component" value="Unassembled WGS sequence"/>
</dbReference>
<keyword evidence="1" id="KW-1133">Transmembrane helix</keyword>
<keyword evidence="1" id="KW-0812">Transmembrane</keyword>
<comment type="caution">
    <text evidence="2">The sequence shown here is derived from an EMBL/GenBank/DDBJ whole genome shotgun (WGS) entry which is preliminary data.</text>
</comment>
<feature type="transmembrane region" description="Helical" evidence="1">
    <location>
        <begin position="39"/>
        <end position="59"/>
    </location>
</feature>
<feature type="transmembrane region" description="Helical" evidence="1">
    <location>
        <begin position="12"/>
        <end position="32"/>
    </location>
</feature>
<keyword evidence="1" id="KW-0472">Membrane</keyword>
<protein>
    <submittedName>
        <fullName evidence="2">Uncharacterized protein</fullName>
    </submittedName>
</protein>
<name>A0AAW6TEB7_9MICO</name>
<evidence type="ECO:0000313" key="3">
    <source>
        <dbReference type="Proteomes" id="UP001321506"/>
    </source>
</evidence>
<sequence>MITYVTAAQAMAAAAIAMLTLVGAVVMVAFASRRDRQRLAVVAVAVVATWIVWSLLGGLHGAHPLYLVVAGILLTALAVVGGNPVVGLVLRFATVDSRPGEHGGIIVGDDAHAPREVLRGGTTIGFLERFALVGSVLAGQFGGIAVVVAVKGLARYSEFQHPEARERFIIGTLTSFIWAVACAAPLAIPAIMP</sequence>
<dbReference type="RefSeq" id="WP_281489553.1">
    <property type="nucleotide sequence ID" value="NZ_CP159582.1"/>
</dbReference>
<dbReference type="EMBL" id="JASATX010000007">
    <property type="protein sequence ID" value="MDI2099765.1"/>
    <property type="molecule type" value="Genomic_DNA"/>
</dbReference>